<dbReference type="GO" id="GO:0005886">
    <property type="term" value="C:plasma membrane"/>
    <property type="evidence" value="ECO:0007669"/>
    <property type="project" value="UniProtKB-SubCell"/>
</dbReference>
<evidence type="ECO:0000256" key="7">
    <source>
        <dbReference type="ARBA" id="ARBA00023136"/>
    </source>
</evidence>
<dbReference type="Proteomes" id="UP000014113">
    <property type="component" value="Unassembled WGS sequence"/>
</dbReference>
<feature type="transmembrane region" description="Helical" evidence="8">
    <location>
        <begin position="330"/>
        <end position="348"/>
    </location>
</feature>
<name>S0KJ07_9ENTE</name>
<comment type="subcellular location">
    <subcellularLocation>
        <location evidence="1">Cell membrane</location>
        <topology evidence="1">Multi-pass membrane protein</topology>
    </subcellularLocation>
</comment>
<gene>
    <name evidence="10" type="ORF">I568_02247</name>
</gene>
<keyword evidence="5 8" id="KW-0812">Transmembrane</keyword>
<comment type="similarity">
    <text evidence="2">Belongs to the ABC-2 integral membrane protein family.</text>
</comment>
<dbReference type="PANTHER" id="PTHR30294:SF38">
    <property type="entry name" value="TRANSPORT PERMEASE PROTEIN"/>
    <property type="match status" value="1"/>
</dbReference>
<dbReference type="PROSITE" id="PS51012">
    <property type="entry name" value="ABC_TM2"/>
    <property type="match status" value="1"/>
</dbReference>
<proteinExistence type="inferred from homology"/>
<sequence>MNILVIVQRIVKELLRDKRTLALLLFAPLLMLTLLHFVFEANLNPKLKIGITQQVPSSFVAALPEKELSIQYYSTHTSPKKLLKKEHLAAYIDYNQQNFKIYYQNDQPNNTKRLNLLFRQALQTQSANQQSTKAASLNVQKGKIKNFYLYGNQQTTFFDHIFPLLIGFFVFFFVFLISGIALLKERSSGTLDRMLATSIRRSEIIFGYLLGYGLFAIIQTIFIVFYAIYLLKVSGQFSILLVILINIFTAFCALAFGLFISTFANSEFQMMQFIPIVIIPQLLFSGIIPLESMHESIQLLAKFLPLSYTGDALSQIMIKNGHLKEIHFDLLMLLVFTLTFTYLNIIGLKRYRKV</sequence>
<evidence type="ECO:0000256" key="2">
    <source>
        <dbReference type="ARBA" id="ARBA00007783"/>
    </source>
</evidence>
<dbReference type="STRING" id="1121865.OMW_02048"/>
<dbReference type="eggNOG" id="COG0842">
    <property type="taxonomic scope" value="Bacteria"/>
</dbReference>
<dbReference type="EMBL" id="ASWJ01000011">
    <property type="protein sequence ID" value="EOW79896.1"/>
    <property type="molecule type" value="Genomic_DNA"/>
</dbReference>
<organism evidence="10 11">
    <name type="scientific">Enterococcus columbae DSM 7374 = ATCC 51263</name>
    <dbReference type="NCBI Taxonomy" id="1121865"/>
    <lineage>
        <taxon>Bacteria</taxon>
        <taxon>Bacillati</taxon>
        <taxon>Bacillota</taxon>
        <taxon>Bacilli</taxon>
        <taxon>Lactobacillales</taxon>
        <taxon>Enterococcaceae</taxon>
        <taxon>Enterococcus</taxon>
    </lineage>
</organism>
<keyword evidence="11" id="KW-1185">Reference proteome</keyword>
<feature type="transmembrane region" description="Helical" evidence="8">
    <location>
        <begin position="273"/>
        <end position="290"/>
    </location>
</feature>
<evidence type="ECO:0000259" key="9">
    <source>
        <dbReference type="PROSITE" id="PS51012"/>
    </source>
</evidence>
<dbReference type="AlphaFoldDB" id="S0KJ07"/>
<evidence type="ECO:0000256" key="5">
    <source>
        <dbReference type="ARBA" id="ARBA00022692"/>
    </source>
</evidence>
<dbReference type="RefSeq" id="WP_016184154.1">
    <property type="nucleotide sequence ID" value="NZ_JXKI01000010.1"/>
</dbReference>
<reference evidence="10 11" key="1">
    <citation type="submission" date="2013-03" db="EMBL/GenBank/DDBJ databases">
        <title>The Genome Sequence of Enterococcus columbae ATCC_51263 (PacBio/Illumina hybrid assembly).</title>
        <authorList>
            <consortium name="The Broad Institute Genomics Platform"/>
            <consortium name="The Broad Institute Genome Sequencing Center for Infectious Disease"/>
            <person name="Earl A."/>
            <person name="Russ C."/>
            <person name="Gilmore M."/>
            <person name="Surin D."/>
            <person name="Walker B."/>
            <person name="Young S."/>
            <person name="Zeng Q."/>
            <person name="Gargeya S."/>
            <person name="Fitzgerald M."/>
            <person name="Haas B."/>
            <person name="Abouelleil A."/>
            <person name="Allen A.W."/>
            <person name="Alvarado L."/>
            <person name="Arachchi H.M."/>
            <person name="Berlin A.M."/>
            <person name="Chapman S.B."/>
            <person name="Gainer-Dewar J."/>
            <person name="Goldberg J."/>
            <person name="Griggs A."/>
            <person name="Gujja S."/>
            <person name="Hansen M."/>
            <person name="Howarth C."/>
            <person name="Imamovic A."/>
            <person name="Ireland A."/>
            <person name="Larimer J."/>
            <person name="McCowan C."/>
            <person name="Murphy C."/>
            <person name="Pearson M."/>
            <person name="Poon T.W."/>
            <person name="Priest M."/>
            <person name="Roberts A."/>
            <person name="Saif S."/>
            <person name="Shea T."/>
            <person name="Sisk P."/>
            <person name="Sykes S."/>
            <person name="Wortman J."/>
            <person name="Nusbaum C."/>
            <person name="Birren B."/>
        </authorList>
    </citation>
    <scope>NUCLEOTIDE SEQUENCE [LARGE SCALE GENOMIC DNA]</scope>
    <source>
        <strain evidence="10 11">ATCC 51263</strain>
    </source>
</reference>
<feature type="domain" description="ABC transmembrane type-2" evidence="9">
    <location>
        <begin position="125"/>
        <end position="351"/>
    </location>
</feature>
<feature type="transmembrane region" description="Helical" evidence="8">
    <location>
        <begin position="237"/>
        <end position="261"/>
    </location>
</feature>
<feature type="transmembrane region" description="Helical" evidence="8">
    <location>
        <begin position="204"/>
        <end position="231"/>
    </location>
</feature>
<comment type="caution">
    <text evidence="10">The sequence shown here is derived from an EMBL/GenBank/DDBJ whole genome shotgun (WGS) entry which is preliminary data.</text>
</comment>
<protein>
    <recommendedName>
        <fullName evidence="9">ABC transmembrane type-2 domain-containing protein</fullName>
    </recommendedName>
</protein>
<dbReference type="GO" id="GO:0140359">
    <property type="term" value="F:ABC-type transporter activity"/>
    <property type="evidence" value="ECO:0007669"/>
    <property type="project" value="InterPro"/>
</dbReference>
<evidence type="ECO:0000256" key="6">
    <source>
        <dbReference type="ARBA" id="ARBA00022989"/>
    </source>
</evidence>
<evidence type="ECO:0000313" key="10">
    <source>
        <dbReference type="EMBL" id="EOW79896.1"/>
    </source>
</evidence>
<evidence type="ECO:0000256" key="8">
    <source>
        <dbReference type="SAM" id="Phobius"/>
    </source>
</evidence>
<dbReference type="InterPro" id="IPR047817">
    <property type="entry name" value="ABC2_TM_bact-type"/>
</dbReference>
<keyword evidence="6 8" id="KW-1133">Transmembrane helix</keyword>
<evidence type="ECO:0000256" key="4">
    <source>
        <dbReference type="ARBA" id="ARBA00022475"/>
    </source>
</evidence>
<dbReference type="InterPro" id="IPR013525">
    <property type="entry name" value="ABC2_TM"/>
</dbReference>
<feature type="transmembrane region" description="Helical" evidence="8">
    <location>
        <begin position="21"/>
        <end position="39"/>
    </location>
</feature>
<evidence type="ECO:0000256" key="1">
    <source>
        <dbReference type="ARBA" id="ARBA00004651"/>
    </source>
</evidence>
<keyword evidence="7 8" id="KW-0472">Membrane</keyword>
<dbReference type="PANTHER" id="PTHR30294">
    <property type="entry name" value="MEMBRANE COMPONENT OF ABC TRANSPORTER YHHJ-RELATED"/>
    <property type="match status" value="1"/>
</dbReference>
<keyword evidence="4" id="KW-1003">Cell membrane</keyword>
<dbReference type="OrthoDB" id="9776218at2"/>
<dbReference type="Pfam" id="PF12698">
    <property type="entry name" value="ABC2_membrane_3"/>
    <property type="match status" value="1"/>
</dbReference>
<feature type="transmembrane region" description="Helical" evidence="8">
    <location>
        <begin position="161"/>
        <end position="183"/>
    </location>
</feature>
<dbReference type="PATRIC" id="fig|1121865.3.peg.1997"/>
<accession>S0KJ07</accession>
<dbReference type="InterPro" id="IPR051449">
    <property type="entry name" value="ABC-2_transporter_component"/>
</dbReference>
<keyword evidence="3" id="KW-0813">Transport</keyword>
<evidence type="ECO:0000256" key="3">
    <source>
        <dbReference type="ARBA" id="ARBA00022448"/>
    </source>
</evidence>
<evidence type="ECO:0000313" key="11">
    <source>
        <dbReference type="Proteomes" id="UP000014113"/>
    </source>
</evidence>